<dbReference type="EMBL" id="LSSM01003550">
    <property type="protein sequence ID" value="OMJ17571.1"/>
    <property type="molecule type" value="Genomic_DNA"/>
</dbReference>
<dbReference type="Proteomes" id="UP000187429">
    <property type="component" value="Unassembled WGS sequence"/>
</dbReference>
<dbReference type="Pfam" id="PF17207">
    <property type="entry name" value="MCM_OB"/>
    <property type="match status" value="1"/>
</dbReference>
<dbReference type="InterPro" id="IPR012340">
    <property type="entry name" value="NA-bd_OB-fold"/>
</dbReference>
<dbReference type="SUPFAM" id="SSF50249">
    <property type="entry name" value="Nucleic acid-binding proteins"/>
    <property type="match status" value="1"/>
</dbReference>
<gene>
    <name evidence="7" type="ORF">AYI69_g2886</name>
    <name evidence="6" type="ORF">AYI69_g7373</name>
</gene>
<reference evidence="8" key="1">
    <citation type="submission" date="2017-01" db="EMBL/GenBank/DDBJ databases">
        <authorList>
            <person name="Wang Y."/>
            <person name="White M."/>
            <person name="Kvist S."/>
            <person name="Moncalvo J.-M."/>
        </authorList>
    </citation>
    <scope>NUCLEOTIDE SEQUENCE [LARGE SCALE GENOMIC DNA]</scope>
    <source>
        <strain evidence="8">ID-206-W2</strain>
    </source>
</reference>
<dbReference type="PROSITE" id="PS50051">
    <property type="entry name" value="MCM_2"/>
    <property type="match status" value="1"/>
</dbReference>
<dbReference type="Gene3D" id="2.40.50.140">
    <property type="entry name" value="Nucleic acid-binding proteins"/>
    <property type="match status" value="1"/>
</dbReference>
<accession>A0A1R1YLD0</accession>
<evidence type="ECO:0000256" key="2">
    <source>
        <dbReference type="ARBA" id="ARBA00022840"/>
    </source>
</evidence>
<dbReference type="SMART" id="SM00350">
    <property type="entry name" value="MCM"/>
    <property type="match status" value="1"/>
</dbReference>
<organism evidence="7 8">
    <name type="scientific">Smittium culicis</name>
    <dbReference type="NCBI Taxonomy" id="133412"/>
    <lineage>
        <taxon>Eukaryota</taxon>
        <taxon>Fungi</taxon>
        <taxon>Fungi incertae sedis</taxon>
        <taxon>Zoopagomycota</taxon>
        <taxon>Kickxellomycotina</taxon>
        <taxon>Harpellomycetes</taxon>
        <taxon>Harpellales</taxon>
        <taxon>Legeriomycetaceae</taxon>
        <taxon>Smittium</taxon>
    </lineage>
</organism>
<feature type="transmembrane region" description="Helical" evidence="4">
    <location>
        <begin position="193"/>
        <end position="212"/>
    </location>
</feature>
<feature type="domain" description="MCM C-terminal AAA(+) ATPase" evidence="5">
    <location>
        <begin position="172"/>
        <end position="322"/>
    </location>
</feature>
<dbReference type="OrthoDB" id="7462577at2759"/>
<evidence type="ECO:0000256" key="3">
    <source>
        <dbReference type="RuleBase" id="RU004070"/>
    </source>
</evidence>
<evidence type="ECO:0000313" key="6">
    <source>
        <dbReference type="EMBL" id="OMJ17571.1"/>
    </source>
</evidence>
<sequence>MARPLLLSTKFDCVKCGRDIIVDAIDGNYETPRKCYTTGCNSRIFNPDRTDSSQTKTIDWQQLRIQEKISDDRKEDGRMPRTVSVELTNDLTESVVPGDFVECTGILKVLNSDEGKGRQKPNSLYCLYIDAIYISKAGDANDGNFGATSTSSSGFSHSDYEFIRQAYQHPNLFKLLVQSFSPAIFGQEMVKGLFRNFFLLLIAGLLLGVFGARQRISSSKGSINIRHNPHILVVGDPGLGKSQMLIAAASIAPRGVYVCGSSGISTTGLTVTLVKETGSNDFALEAGALVLSDQGCCCIDEFDKMGSNYDALLEAMEQQSVR</sequence>
<evidence type="ECO:0000256" key="1">
    <source>
        <dbReference type="ARBA" id="ARBA00022741"/>
    </source>
</evidence>
<dbReference type="Pfam" id="PF00493">
    <property type="entry name" value="MCM"/>
    <property type="match status" value="1"/>
</dbReference>
<dbReference type="GO" id="GO:0005656">
    <property type="term" value="C:nuclear pre-replicative complex"/>
    <property type="evidence" value="ECO:0007669"/>
    <property type="project" value="UniProtKB-ARBA"/>
</dbReference>
<proteinExistence type="inferred from homology"/>
<dbReference type="AlphaFoldDB" id="A0A1R1YLD0"/>
<dbReference type="GO" id="GO:0006279">
    <property type="term" value="P:premeiotic DNA replication"/>
    <property type="evidence" value="ECO:0007669"/>
    <property type="project" value="UniProtKB-ARBA"/>
</dbReference>
<keyword evidence="4" id="KW-0472">Membrane</keyword>
<evidence type="ECO:0000259" key="5">
    <source>
        <dbReference type="PROSITE" id="PS50051"/>
    </source>
</evidence>
<comment type="caution">
    <text evidence="7">The sequence shown here is derived from an EMBL/GenBank/DDBJ whole genome shotgun (WGS) entry which is preliminary data.</text>
</comment>
<dbReference type="InterPro" id="IPR031327">
    <property type="entry name" value="MCM"/>
</dbReference>
<evidence type="ECO:0000313" key="7">
    <source>
        <dbReference type="EMBL" id="OMJ27670.1"/>
    </source>
</evidence>
<dbReference type="PRINTS" id="PR01657">
    <property type="entry name" value="MCMFAMILY"/>
</dbReference>
<keyword evidence="4" id="KW-0812">Transmembrane</keyword>
<keyword evidence="3" id="KW-0238">DNA-binding</keyword>
<keyword evidence="2 3" id="KW-0067">ATP-binding</keyword>
<dbReference type="GO" id="GO:0005524">
    <property type="term" value="F:ATP binding"/>
    <property type="evidence" value="ECO:0007669"/>
    <property type="project" value="UniProtKB-KW"/>
</dbReference>
<dbReference type="PANTHER" id="PTHR11630:SF47">
    <property type="entry name" value="DNA HELICASE MCM8"/>
    <property type="match status" value="1"/>
</dbReference>
<keyword evidence="1 3" id="KW-0547">Nucleotide-binding</keyword>
<dbReference type="InterPro" id="IPR033762">
    <property type="entry name" value="MCM_OB"/>
</dbReference>
<dbReference type="GO" id="GO:0042555">
    <property type="term" value="C:MCM complex"/>
    <property type="evidence" value="ECO:0007669"/>
    <property type="project" value="UniProtKB-ARBA"/>
</dbReference>
<evidence type="ECO:0000313" key="8">
    <source>
        <dbReference type="Proteomes" id="UP000187429"/>
    </source>
</evidence>
<name>A0A1R1YLD0_9FUNG</name>
<keyword evidence="4" id="KW-1133">Transmembrane helix</keyword>
<dbReference type="InterPro" id="IPR001208">
    <property type="entry name" value="MCM_dom"/>
</dbReference>
<dbReference type="InterPro" id="IPR027417">
    <property type="entry name" value="P-loop_NTPase"/>
</dbReference>
<reference evidence="7" key="2">
    <citation type="submission" date="2017-01" db="EMBL/GenBank/DDBJ databases">
        <authorList>
            <person name="Mah S.A."/>
            <person name="Swanson W.J."/>
            <person name="Moy G.W."/>
            <person name="Vacquier V.D."/>
        </authorList>
    </citation>
    <scope>NUCLEOTIDE SEQUENCE [LARGE SCALE GENOMIC DNA]</scope>
    <source>
        <strain evidence="7">ID-206-W2</strain>
    </source>
</reference>
<dbReference type="GO" id="GO:0003697">
    <property type="term" value="F:single-stranded DNA binding"/>
    <property type="evidence" value="ECO:0007669"/>
    <property type="project" value="TreeGrafter"/>
</dbReference>
<dbReference type="GO" id="GO:0031261">
    <property type="term" value="C:DNA replication preinitiation complex"/>
    <property type="evidence" value="ECO:0007669"/>
    <property type="project" value="UniProtKB-ARBA"/>
</dbReference>
<keyword evidence="7" id="KW-0378">Hydrolase</keyword>
<dbReference type="EMBL" id="LSSM01000886">
    <property type="protein sequence ID" value="OMJ27670.1"/>
    <property type="molecule type" value="Genomic_DNA"/>
</dbReference>
<protein>
    <submittedName>
        <fullName evidence="7">DNA helicase MCM8</fullName>
    </submittedName>
</protein>
<keyword evidence="8" id="KW-1185">Reference proteome</keyword>
<dbReference type="GO" id="GO:0017116">
    <property type="term" value="F:single-stranded DNA helicase activity"/>
    <property type="evidence" value="ECO:0007669"/>
    <property type="project" value="TreeGrafter"/>
</dbReference>
<dbReference type="GO" id="GO:0043596">
    <property type="term" value="C:nuclear replication fork"/>
    <property type="evidence" value="ECO:0007669"/>
    <property type="project" value="UniProtKB-ARBA"/>
</dbReference>
<dbReference type="SUPFAM" id="SSF52540">
    <property type="entry name" value="P-loop containing nucleoside triphosphate hydrolases"/>
    <property type="match status" value="1"/>
</dbReference>
<comment type="similarity">
    <text evidence="3">Belongs to the MCM family.</text>
</comment>
<dbReference type="PANTHER" id="PTHR11630">
    <property type="entry name" value="DNA REPLICATION LICENSING FACTOR MCM FAMILY MEMBER"/>
    <property type="match status" value="1"/>
</dbReference>
<dbReference type="Gene3D" id="3.40.50.300">
    <property type="entry name" value="P-loop containing nucleotide triphosphate hydrolases"/>
    <property type="match status" value="1"/>
</dbReference>
<keyword evidence="7" id="KW-0347">Helicase</keyword>
<evidence type="ECO:0000256" key="4">
    <source>
        <dbReference type="SAM" id="Phobius"/>
    </source>
</evidence>